<name>A0A7J4IUR1_9ARCH</name>
<reference evidence="2" key="1">
    <citation type="journal article" date="2020" name="bioRxiv">
        <title>A rank-normalized archaeal taxonomy based on genome phylogeny resolves widespread incomplete and uneven classifications.</title>
        <authorList>
            <person name="Rinke C."/>
            <person name="Chuvochina M."/>
            <person name="Mussig A.J."/>
            <person name="Chaumeil P.-A."/>
            <person name="Waite D.W."/>
            <person name="Whitman W.B."/>
            <person name="Parks D.H."/>
            <person name="Hugenholtz P."/>
        </authorList>
    </citation>
    <scope>NUCLEOTIDE SEQUENCE [LARGE SCALE GENOMIC DNA]</scope>
</reference>
<gene>
    <name evidence="1" type="ORF">HA237_01830</name>
</gene>
<evidence type="ECO:0000313" key="2">
    <source>
        <dbReference type="Proteomes" id="UP000577419"/>
    </source>
</evidence>
<dbReference type="Proteomes" id="UP000577419">
    <property type="component" value="Unassembled WGS sequence"/>
</dbReference>
<dbReference type="InterPro" id="IPR036249">
    <property type="entry name" value="Thioredoxin-like_sf"/>
</dbReference>
<dbReference type="CDD" id="cd02947">
    <property type="entry name" value="TRX_family"/>
    <property type="match status" value="1"/>
</dbReference>
<organism evidence="1 2">
    <name type="scientific">Candidatus Iainarchaeum sp</name>
    <dbReference type="NCBI Taxonomy" id="3101447"/>
    <lineage>
        <taxon>Archaea</taxon>
        <taxon>Candidatus Iainarchaeota</taxon>
        <taxon>Candidatus Iainarchaeia</taxon>
        <taxon>Candidatus Iainarchaeales</taxon>
        <taxon>Candidatus Iainarchaeaceae</taxon>
        <taxon>Candidatus Iainarchaeum</taxon>
    </lineage>
</organism>
<sequence>MVTLNRYLLAGLITLAILGVVFGAVLLLDDWRVSGINKDLEDLSIQSESNRVLFFYNQVFDPAENPRFCELANSSATLRSNQGDLLFAKLENYEGASFFGSYRILRQKYLLNRIELWLFTTLQNKTCGSNFVPVLFFYESTVDCPECLVQGNILEELRNQCPNVKIFALSVDEEIDLVPLIQSQFNVSTVPSLVVDNQFVFESLTTKEEILRNIKCEEVIAKRIVV</sequence>
<accession>A0A7J4IUR1</accession>
<protein>
    <submittedName>
        <fullName evidence="1">Thioredoxin family protein</fullName>
    </submittedName>
</protein>
<evidence type="ECO:0000313" key="1">
    <source>
        <dbReference type="EMBL" id="HIH08089.1"/>
    </source>
</evidence>
<proteinExistence type="predicted"/>
<comment type="caution">
    <text evidence="1">The sequence shown here is derived from an EMBL/GenBank/DDBJ whole genome shotgun (WGS) entry which is preliminary data.</text>
</comment>
<dbReference type="EMBL" id="DUFG01000013">
    <property type="protein sequence ID" value="HIH08089.1"/>
    <property type="molecule type" value="Genomic_DNA"/>
</dbReference>
<dbReference type="AlphaFoldDB" id="A0A7J4IUR1"/>
<dbReference type="Gene3D" id="3.40.30.10">
    <property type="entry name" value="Glutaredoxin"/>
    <property type="match status" value="1"/>
</dbReference>
<dbReference type="SUPFAM" id="SSF52833">
    <property type="entry name" value="Thioredoxin-like"/>
    <property type="match status" value="1"/>
</dbReference>